<evidence type="ECO:0000313" key="2">
    <source>
        <dbReference type="Proteomes" id="UP000054485"/>
    </source>
</evidence>
<dbReference type="HOGENOM" id="CLU_2612696_0_0_1"/>
<gene>
    <name evidence="1" type="ORF">CY34DRAFT_785492</name>
</gene>
<proteinExistence type="predicted"/>
<dbReference type="AlphaFoldDB" id="A0A0D0AK24"/>
<reference evidence="2" key="2">
    <citation type="submission" date="2015-01" db="EMBL/GenBank/DDBJ databases">
        <title>Evolutionary Origins and Diversification of the Mycorrhizal Mutualists.</title>
        <authorList>
            <consortium name="DOE Joint Genome Institute"/>
            <consortium name="Mycorrhizal Genomics Consortium"/>
            <person name="Kohler A."/>
            <person name="Kuo A."/>
            <person name="Nagy L.G."/>
            <person name="Floudas D."/>
            <person name="Copeland A."/>
            <person name="Barry K.W."/>
            <person name="Cichocki N."/>
            <person name="Veneault-Fourrey C."/>
            <person name="LaButti K."/>
            <person name="Lindquist E.A."/>
            <person name="Lipzen A."/>
            <person name="Lundell T."/>
            <person name="Morin E."/>
            <person name="Murat C."/>
            <person name="Riley R."/>
            <person name="Ohm R."/>
            <person name="Sun H."/>
            <person name="Tunlid A."/>
            <person name="Henrissat B."/>
            <person name="Grigoriev I.V."/>
            <person name="Hibbett D.S."/>
            <person name="Martin F."/>
        </authorList>
    </citation>
    <scope>NUCLEOTIDE SEQUENCE [LARGE SCALE GENOMIC DNA]</scope>
    <source>
        <strain evidence="2">UH-Slu-Lm8-n1</strain>
    </source>
</reference>
<protein>
    <submittedName>
        <fullName evidence="1">Uncharacterized protein</fullName>
    </submittedName>
</protein>
<evidence type="ECO:0000313" key="1">
    <source>
        <dbReference type="EMBL" id="KIK34622.1"/>
    </source>
</evidence>
<dbReference type="EMBL" id="KN835727">
    <property type="protein sequence ID" value="KIK34622.1"/>
    <property type="molecule type" value="Genomic_DNA"/>
</dbReference>
<keyword evidence="2" id="KW-1185">Reference proteome</keyword>
<accession>A0A0D0AK24</accession>
<reference evidence="1 2" key="1">
    <citation type="submission" date="2014-04" db="EMBL/GenBank/DDBJ databases">
        <authorList>
            <consortium name="DOE Joint Genome Institute"/>
            <person name="Kuo A."/>
            <person name="Ruytinx J."/>
            <person name="Rineau F."/>
            <person name="Colpaert J."/>
            <person name="Kohler A."/>
            <person name="Nagy L.G."/>
            <person name="Floudas D."/>
            <person name="Copeland A."/>
            <person name="Barry K.W."/>
            <person name="Cichocki N."/>
            <person name="Veneault-Fourrey C."/>
            <person name="LaButti K."/>
            <person name="Lindquist E.A."/>
            <person name="Lipzen A."/>
            <person name="Lundell T."/>
            <person name="Morin E."/>
            <person name="Murat C."/>
            <person name="Sun H."/>
            <person name="Tunlid A."/>
            <person name="Henrissat B."/>
            <person name="Grigoriev I.V."/>
            <person name="Hibbett D.S."/>
            <person name="Martin F."/>
            <person name="Nordberg H.P."/>
            <person name="Cantor M.N."/>
            <person name="Hua S.X."/>
        </authorList>
    </citation>
    <scope>NUCLEOTIDE SEQUENCE [LARGE SCALE GENOMIC DNA]</scope>
    <source>
        <strain evidence="1 2">UH-Slu-Lm8-n1</strain>
    </source>
</reference>
<organism evidence="1 2">
    <name type="scientific">Suillus luteus UH-Slu-Lm8-n1</name>
    <dbReference type="NCBI Taxonomy" id="930992"/>
    <lineage>
        <taxon>Eukaryota</taxon>
        <taxon>Fungi</taxon>
        <taxon>Dikarya</taxon>
        <taxon>Basidiomycota</taxon>
        <taxon>Agaricomycotina</taxon>
        <taxon>Agaricomycetes</taxon>
        <taxon>Agaricomycetidae</taxon>
        <taxon>Boletales</taxon>
        <taxon>Suillineae</taxon>
        <taxon>Suillaceae</taxon>
        <taxon>Suillus</taxon>
    </lineage>
</organism>
<dbReference type="Proteomes" id="UP000054485">
    <property type="component" value="Unassembled WGS sequence"/>
</dbReference>
<name>A0A0D0AK24_9AGAM</name>
<feature type="non-terminal residue" evidence="1">
    <location>
        <position position="1"/>
    </location>
</feature>
<sequence>CELGVALKIVLGSFDGIRDTRSDDKKLCGNHVCEIFLSWTTLFTDGSSASDHMMDGRPMSLLSSICPVRDLASGSRLLR</sequence>
<dbReference type="InParanoid" id="A0A0D0AK24"/>